<feature type="compositionally biased region" description="Polar residues" evidence="1">
    <location>
        <begin position="580"/>
        <end position="589"/>
    </location>
</feature>
<dbReference type="AlphaFoldDB" id="A0A3N4LKY5"/>
<feature type="compositionally biased region" description="Basic and acidic residues" evidence="1">
    <location>
        <begin position="397"/>
        <end position="409"/>
    </location>
</feature>
<feature type="compositionally biased region" description="Basic and acidic residues" evidence="1">
    <location>
        <begin position="514"/>
        <end position="524"/>
    </location>
</feature>
<feature type="compositionally biased region" description="Pro residues" evidence="1">
    <location>
        <begin position="273"/>
        <end position="286"/>
    </location>
</feature>
<feature type="region of interest" description="Disordered" evidence="1">
    <location>
        <begin position="125"/>
        <end position="149"/>
    </location>
</feature>
<feature type="compositionally biased region" description="Polar residues" evidence="1">
    <location>
        <begin position="381"/>
        <end position="396"/>
    </location>
</feature>
<reference evidence="2 3" key="1">
    <citation type="journal article" date="2018" name="Nat. Ecol. Evol.">
        <title>Pezizomycetes genomes reveal the molecular basis of ectomycorrhizal truffle lifestyle.</title>
        <authorList>
            <person name="Murat C."/>
            <person name="Payen T."/>
            <person name="Noel B."/>
            <person name="Kuo A."/>
            <person name="Morin E."/>
            <person name="Chen J."/>
            <person name="Kohler A."/>
            <person name="Krizsan K."/>
            <person name="Balestrini R."/>
            <person name="Da Silva C."/>
            <person name="Montanini B."/>
            <person name="Hainaut M."/>
            <person name="Levati E."/>
            <person name="Barry K.W."/>
            <person name="Belfiori B."/>
            <person name="Cichocki N."/>
            <person name="Clum A."/>
            <person name="Dockter R.B."/>
            <person name="Fauchery L."/>
            <person name="Guy J."/>
            <person name="Iotti M."/>
            <person name="Le Tacon F."/>
            <person name="Lindquist E.A."/>
            <person name="Lipzen A."/>
            <person name="Malagnac F."/>
            <person name="Mello A."/>
            <person name="Molinier V."/>
            <person name="Miyauchi S."/>
            <person name="Poulain J."/>
            <person name="Riccioni C."/>
            <person name="Rubini A."/>
            <person name="Sitrit Y."/>
            <person name="Splivallo R."/>
            <person name="Traeger S."/>
            <person name="Wang M."/>
            <person name="Zifcakova L."/>
            <person name="Wipf D."/>
            <person name="Zambonelli A."/>
            <person name="Paolocci F."/>
            <person name="Nowrousian M."/>
            <person name="Ottonello S."/>
            <person name="Baldrian P."/>
            <person name="Spatafora J.W."/>
            <person name="Henrissat B."/>
            <person name="Nagy L.G."/>
            <person name="Aury J.M."/>
            <person name="Wincker P."/>
            <person name="Grigoriev I.V."/>
            <person name="Bonfante P."/>
            <person name="Martin F.M."/>
        </authorList>
    </citation>
    <scope>NUCLEOTIDE SEQUENCE [LARGE SCALE GENOMIC DNA]</scope>
    <source>
        <strain evidence="2 3">ATCC MYA-4762</strain>
    </source>
</reference>
<feature type="compositionally biased region" description="Basic and acidic residues" evidence="1">
    <location>
        <begin position="303"/>
        <end position="317"/>
    </location>
</feature>
<feature type="compositionally biased region" description="Basic and acidic residues" evidence="1">
    <location>
        <begin position="602"/>
        <end position="613"/>
    </location>
</feature>
<name>A0A3N4LKY5_9PEZI</name>
<evidence type="ECO:0000313" key="3">
    <source>
        <dbReference type="Proteomes" id="UP000267821"/>
    </source>
</evidence>
<accession>A0A3N4LKY5</accession>
<gene>
    <name evidence="2" type="ORF">L211DRAFT_849584</name>
</gene>
<keyword evidence="3" id="KW-1185">Reference proteome</keyword>
<evidence type="ECO:0000256" key="1">
    <source>
        <dbReference type="SAM" id="MobiDB-lite"/>
    </source>
</evidence>
<feature type="region of interest" description="Disordered" evidence="1">
    <location>
        <begin position="571"/>
        <end position="687"/>
    </location>
</feature>
<protein>
    <submittedName>
        <fullName evidence="2">Uncharacterized protein</fullName>
    </submittedName>
</protein>
<dbReference type="EMBL" id="ML121545">
    <property type="protein sequence ID" value="RPB23593.1"/>
    <property type="molecule type" value="Genomic_DNA"/>
</dbReference>
<feature type="compositionally biased region" description="Polar residues" evidence="1">
    <location>
        <begin position="292"/>
        <end position="301"/>
    </location>
</feature>
<sequence length="961" mass="106005">MGSYSIWGDSEQRDIRKHTDAISKGSLLLDHPANLPSTIQNIEPAQLDTLIMSGEAALVALVPEDQQMNDTIKVLPHTTCQVSYCSKPLQPTTPEEDADMLIRKERETAPSPEPDVMSEVEEDNIDAHTDPNPHTGNLQPDPNPYTPKLLDLKQEPQDPDLEEVLNQEIRQPTIEERILEVRHIMEEDRELREQEISGVLQIMDQGQNEMRENIKIILGALNENKESFQAQTNVMKEAFTFLNRQMANQLKLLSKCIGEQMAELAQEIRAAITPPPRPPPPPPPQPSVVQPMSESFFTSPTGEIRRGGGGDFGKSERGGGSSKKNGGVTPADNGGEPRVEPVVEPVVGISEKPSRDSYVEGNLPICNLGASGTPLKHSPHGDTSTPSTEVVQSDTSSKTDSEHIRDPDSHMSNSVAACYQGMSASQHVTGSTPRKLLTQEEIKAEIRHYEAETEVMVRRADANPLLKRKKEANELGVVARVVKAVANDPSMRLNRKGQRNRQRTPVQVGKFTRKFQESSRRKTPEEEEEEDTCARQTTPVKTYKTPEEEGTCINAFLGQDIVEAEVTAAMEKKERGVNGTPKQTTLTPTPRQPGRRQATPKQEVREREKDTERVATGSNATKLSDHSRQQGTNANVAPVSSKASHPETPGTGANATPKAARSGTGTNATPIGPSRVTTPPTEPAQETTMLAHGKPGRIQRTRLGGKGYWEQGPKNTADIENASRPTSVQVLMTGCPTIPARGEGWKRSFLAGFNAKRERLTPETPICATHVSFAFSYPSERVVTIHHPANTKHEEIIRAVARVRREMYNNYIQHPNESLVSILQETTELVAPGLQGTRGEKAWDRAESICRDLNLTRAARPPKWLVKGKGDGYEGKKCSLRLSVTTASLRAIKSPLPIPYNKGKIYLYQRVDDKAFYVDELKYMVVEPRPSHSPEPGQPYGGHLLEQEECPSMGGTQRDTS</sequence>
<feature type="region of interest" description="Disordered" evidence="1">
    <location>
        <begin position="928"/>
        <end position="961"/>
    </location>
</feature>
<feature type="region of interest" description="Disordered" evidence="1">
    <location>
        <begin position="366"/>
        <end position="415"/>
    </location>
</feature>
<feature type="region of interest" description="Disordered" evidence="1">
    <location>
        <begin position="271"/>
        <end position="342"/>
    </location>
</feature>
<evidence type="ECO:0000313" key="2">
    <source>
        <dbReference type="EMBL" id="RPB23593.1"/>
    </source>
</evidence>
<feature type="compositionally biased region" description="Low complexity" evidence="1">
    <location>
        <begin position="677"/>
        <end position="687"/>
    </location>
</feature>
<proteinExistence type="predicted"/>
<dbReference type="Proteomes" id="UP000267821">
    <property type="component" value="Unassembled WGS sequence"/>
</dbReference>
<dbReference type="InParanoid" id="A0A3N4LKY5"/>
<feature type="region of interest" description="Disordered" evidence="1">
    <location>
        <begin position="494"/>
        <end position="546"/>
    </location>
</feature>
<organism evidence="2 3">
    <name type="scientific">Terfezia boudieri ATCC MYA-4762</name>
    <dbReference type="NCBI Taxonomy" id="1051890"/>
    <lineage>
        <taxon>Eukaryota</taxon>
        <taxon>Fungi</taxon>
        <taxon>Dikarya</taxon>
        <taxon>Ascomycota</taxon>
        <taxon>Pezizomycotina</taxon>
        <taxon>Pezizomycetes</taxon>
        <taxon>Pezizales</taxon>
        <taxon>Pezizaceae</taxon>
        <taxon>Terfezia</taxon>
    </lineage>
</organism>